<evidence type="ECO:0000256" key="3">
    <source>
        <dbReference type="ARBA" id="ARBA00022840"/>
    </source>
</evidence>
<evidence type="ECO:0000313" key="6">
    <source>
        <dbReference type="Proteomes" id="UP000028091"/>
    </source>
</evidence>
<sequence length="253" mass="28564">MEHLIETKRLSLQIDSLKGQKQNILKDIHLSIKPGEFVTIMGPSGCGKTSLLYQLSGIETASAGEIKYKDHLLSKMTDKQLTALRLTEMGFVFQHSHLLKNLNLFDNIIAAAYLAKKKPRKEVNERAQYLMEKLEIDHLADRYLSEVSGGQLQRASICRALMNEPDILFADEPTGALNSSTTKEVMNIFSQIHSEGTTLLLVTHDPKVALCSERILFMIDGEIVANLNLGKYDRFTTDKREAVLNKWLQDLDF</sequence>
<comment type="caution">
    <text evidence="5">The sequence shown here is derived from an EMBL/GenBank/DDBJ whole genome shotgun (WGS) entry which is preliminary data.</text>
</comment>
<evidence type="ECO:0000256" key="2">
    <source>
        <dbReference type="ARBA" id="ARBA00022741"/>
    </source>
</evidence>
<dbReference type="AlphaFoldDB" id="A0A081L8U4"/>
<name>A0A081L8U4_9BACI</name>
<evidence type="ECO:0000313" key="5">
    <source>
        <dbReference type="EMBL" id="KEP25670.1"/>
    </source>
</evidence>
<keyword evidence="2" id="KW-0547">Nucleotide-binding</keyword>
<keyword evidence="1" id="KW-0813">Transport</keyword>
<dbReference type="CDD" id="cd03255">
    <property type="entry name" value="ABC_MJ0796_LolCDE_FtsE"/>
    <property type="match status" value="1"/>
</dbReference>
<dbReference type="PANTHER" id="PTHR24220">
    <property type="entry name" value="IMPORT ATP-BINDING PROTEIN"/>
    <property type="match status" value="1"/>
</dbReference>
<dbReference type="OrthoDB" id="9791546at2"/>
<dbReference type="InterPro" id="IPR017871">
    <property type="entry name" value="ABC_transporter-like_CS"/>
</dbReference>
<dbReference type="Pfam" id="PF00005">
    <property type="entry name" value="ABC_tran"/>
    <property type="match status" value="1"/>
</dbReference>
<dbReference type="EMBL" id="JOTP01000018">
    <property type="protein sequence ID" value="KEP25670.1"/>
    <property type="molecule type" value="Genomic_DNA"/>
</dbReference>
<feature type="domain" description="ABC transporter" evidence="4">
    <location>
        <begin position="5"/>
        <end position="245"/>
    </location>
</feature>
<dbReference type="GO" id="GO:0022857">
    <property type="term" value="F:transmembrane transporter activity"/>
    <property type="evidence" value="ECO:0007669"/>
    <property type="project" value="TreeGrafter"/>
</dbReference>
<dbReference type="InterPro" id="IPR003593">
    <property type="entry name" value="AAA+_ATPase"/>
</dbReference>
<dbReference type="InterPro" id="IPR017911">
    <property type="entry name" value="MacB-like_ATP-bd"/>
</dbReference>
<organism evidence="5 6">
    <name type="scientific">Bacillus zhangzhouensis</name>
    <dbReference type="NCBI Taxonomy" id="1178540"/>
    <lineage>
        <taxon>Bacteria</taxon>
        <taxon>Bacillati</taxon>
        <taxon>Bacillota</taxon>
        <taxon>Bacilli</taxon>
        <taxon>Bacillales</taxon>
        <taxon>Bacillaceae</taxon>
        <taxon>Bacillus</taxon>
    </lineage>
</organism>
<dbReference type="RefSeq" id="WP_034323345.1">
    <property type="nucleotide sequence ID" value="NZ_JOTP01000018.1"/>
</dbReference>
<gene>
    <name evidence="5" type="ORF">BA70_06200</name>
</gene>
<dbReference type="Gene3D" id="3.40.50.300">
    <property type="entry name" value="P-loop containing nucleotide triphosphate hydrolases"/>
    <property type="match status" value="1"/>
</dbReference>
<dbReference type="eggNOG" id="COG1136">
    <property type="taxonomic scope" value="Bacteria"/>
</dbReference>
<dbReference type="PROSITE" id="PS00211">
    <property type="entry name" value="ABC_TRANSPORTER_1"/>
    <property type="match status" value="1"/>
</dbReference>
<protein>
    <submittedName>
        <fullName evidence="5">ABC transporter ATP-binding protein</fullName>
    </submittedName>
</protein>
<accession>A0A081L8U4</accession>
<keyword evidence="3 5" id="KW-0067">ATP-binding</keyword>
<evidence type="ECO:0000259" key="4">
    <source>
        <dbReference type="PROSITE" id="PS50893"/>
    </source>
</evidence>
<dbReference type="SMART" id="SM00382">
    <property type="entry name" value="AAA"/>
    <property type="match status" value="1"/>
</dbReference>
<dbReference type="Proteomes" id="UP000028091">
    <property type="component" value="Unassembled WGS sequence"/>
</dbReference>
<dbReference type="InterPro" id="IPR015854">
    <property type="entry name" value="ABC_transpr_LolD-like"/>
</dbReference>
<dbReference type="PROSITE" id="PS50893">
    <property type="entry name" value="ABC_TRANSPORTER_2"/>
    <property type="match status" value="1"/>
</dbReference>
<proteinExistence type="predicted"/>
<dbReference type="PANTHER" id="PTHR24220:SF692">
    <property type="entry name" value="ABC TRANSPORTER DOMAIN-CONTAINING PROTEIN"/>
    <property type="match status" value="1"/>
</dbReference>
<dbReference type="InterPro" id="IPR027417">
    <property type="entry name" value="P-loop_NTPase"/>
</dbReference>
<keyword evidence="6" id="KW-1185">Reference proteome</keyword>
<dbReference type="SUPFAM" id="SSF52540">
    <property type="entry name" value="P-loop containing nucleoside triphosphate hydrolases"/>
    <property type="match status" value="1"/>
</dbReference>
<dbReference type="InterPro" id="IPR003439">
    <property type="entry name" value="ABC_transporter-like_ATP-bd"/>
</dbReference>
<reference evidence="5 6" key="1">
    <citation type="submission" date="2012-09" db="EMBL/GenBank/DDBJ databases">
        <title>Genome Sequence of Bacillus sp. DW5-4.</title>
        <authorList>
            <person name="Lai Q."/>
            <person name="Liu Y."/>
            <person name="Shao Z."/>
        </authorList>
    </citation>
    <scope>NUCLEOTIDE SEQUENCE [LARGE SCALE GENOMIC DNA]</scope>
    <source>
        <strain evidence="5 6">DW5-4</strain>
    </source>
</reference>
<dbReference type="GO" id="GO:0005524">
    <property type="term" value="F:ATP binding"/>
    <property type="evidence" value="ECO:0007669"/>
    <property type="project" value="UniProtKB-KW"/>
</dbReference>
<dbReference type="GO" id="GO:0016887">
    <property type="term" value="F:ATP hydrolysis activity"/>
    <property type="evidence" value="ECO:0007669"/>
    <property type="project" value="InterPro"/>
</dbReference>
<dbReference type="GO" id="GO:0005886">
    <property type="term" value="C:plasma membrane"/>
    <property type="evidence" value="ECO:0007669"/>
    <property type="project" value="TreeGrafter"/>
</dbReference>
<evidence type="ECO:0000256" key="1">
    <source>
        <dbReference type="ARBA" id="ARBA00022448"/>
    </source>
</evidence>